<feature type="transmembrane region" description="Helical" evidence="1">
    <location>
        <begin position="52"/>
        <end position="69"/>
    </location>
</feature>
<dbReference type="EMBL" id="PVNK01000110">
    <property type="protein sequence ID" value="PRQ02882.1"/>
    <property type="molecule type" value="Genomic_DNA"/>
</dbReference>
<keyword evidence="3" id="KW-1185">Reference proteome</keyword>
<comment type="caution">
    <text evidence="2">The sequence shown here is derived from an EMBL/GenBank/DDBJ whole genome shotgun (WGS) entry which is preliminary data.</text>
</comment>
<dbReference type="Proteomes" id="UP000237968">
    <property type="component" value="Unassembled WGS sequence"/>
</dbReference>
<protein>
    <submittedName>
        <fullName evidence="2">Uncharacterized protein</fullName>
    </submittedName>
</protein>
<proteinExistence type="predicted"/>
<sequence>MFVLAPVTKPAELHPARALLTPTWIGALAVLVANDHWLKGADMIPGALTGKLSDFAGMLVAPVLLAALLRVRSRGALLACHLAVAAVFAGIQLSAGFAAQWSALMGLVGHPWAITCDPTDLIALPFLLLSWKLLVPEMDPSLPTLAPIQRSAVAGLSVFGLWSTVATSDERGIDPSDEWYEDVYGHLYVNNANEFEISLHVRPLRSDVLLDCDQVSSDPGRLLGEDAFGEAEHWSLPGFTNFAIELDESRGCDAAWIAGEGVEPTIVFVDDLALHAPRWWSGQTFDVEELEDGGLGVRFEDGVGGEWIGSDALRFTPKTDAPEQPDSCEIPSGESRLDWPLIVPKRDVRVLGVEAGADGCYELELQEQVTTNSEVTDFGEPYGFYLCAPEAGMPLAEDEALRFEVIYGNSGERELRVTLLDPATLDVAVSESGMPTRQVRYLRGGNDPQFIGPALNRQLVAVPGVSCPWQVEAACATVERHVELAVAGSPSFLQPGVPVSFADPPESGAMVRTAIRSYARERAVLDQSCAEGALQMTYDIDFVVISEPLI</sequence>
<feature type="transmembrane region" description="Helical" evidence="1">
    <location>
        <begin position="76"/>
        <end position="101"/>
    </location>
</feature>
<keyword evidence="1" id="KW-0472">Membrane</keyword>
<dbReference type="OrthoDB" id="3524974at2"/>
<evidence type="ECO:0000256" key="1">
    <source>
        <dbReference type="SAM" id="Phobius"/>
    </source>
</evidence>
<dbReference type="AlphaFoldDB" id="A0A2S9YCW0"/>
<accession>A0A2S9YCW0</accession>
<keyword evidence="1" id="KW-1133">Transmembrane helix</keyword>
<name>A0A2S9YCW0_9BACT</name>
<evidence type="ECO:0000313" key="2">
    <source>
        <dbReference type="EMBL" id="PRQ02882.1"/>
    </source>
</evidence>
<organism evidence="2 3">
    <name type="scientific">Enhygromyxa salina</name>
    <dbReference type="NCBI Taxonomy" id="215803"/>
    <lineage>
        <taxon>Bacteria</taxon>
        <taxon>Pseudomonadati</taxon>
        <taxon>Myxococcota</taxon>
        <taxon>Polyangia</taxon>
        <taxon>Nannocystales</taxon>
        <taxon>Nannocystaceae</taxon>
        <taxon>Enhygromyxa</taxon>
    </lineage>
</organism>
<keyword evidence="1" id="KW-0812">Transmembrane</keyword>
<evidence type="ECO:0000313" key="3">
    <source>
        <dbReference type="Proteomes" id="UP000237968"/>
    </source>
</evidence>
<dbReference type="RefSeq" id="WP_146155545.1">
    <property type="nucleotide sequence ID" value="NZ_PVNK01000110.1"/>
</dbReference>
<gene>
    <name evidence="2" type="ORF">ENSA5_20590</name>
</gene>
<reference evidence="2 3" key="1">
    <citation type="submission" date="2018-03" db="EMBL/GenBank/DDBJ databases">
        <title>Draft Genome Sequences of the Obligatory Marine Myxobacteria Enhygromyxa salina SWB005.</title>
        <authorList>
            <person name="Poehlein A."/>
            <person name="Moghaddam J.A."/>
            <person name="Harms H."/>
            <person name="Alanjari M."/>
            <person name="Koenig G.M."/>
            <person name="Daniel R."/>
            <person name="Schaeberle T.F."/>
        </authorList>
    </citation>
    <scope>NUCLEOTIDE SEQUENCE [LARGE SCALE GENOMIC DNA]</scope>
    <source>
        <strain evidence="2 3">SWB005</strain>
    </source>
</reference>